<dbReference type="STRING" id="621456.BJP26_04565"/>
<organism evidence="2 3">
    <name type="scientific">Sphingomonas melonis TY</name>
    <dbReference type="NCBI Taxonomy" id="621456"/>
    <lineage>
        <taxon>Bacteria</taxon>
        <taxon>Pseudomonadati</taxon>
        <taxon>Pseudomonadota</taxon>
        <taxon>Alphaproteobacteria</taxon>
        <taxon>Sphingomonadales</taxon>
        <taxon>Sphingomonadaceae</taxon>
        <taxon>Sphingomonas</taxon>
    </lineage>
</organism>
<proteinExistence type="predicted"/>
<keyword evidence="3" id="KW-1185">Reference proteome</keyword>
<protein>
    <submittedName>
        <fullName evidence="2">Uncharacterized protein</fullName>
    </submittedName>
</protein>
<evidence type="ECO:0000313" key="2">
    <source>
        <dbReference type="EMBL" id="KZB93664.1"/>
    </source>
</evidence>
<evidence type="ECO:0000313" key="3">
    <source>
        <dbReference type="Proteomes" id="UP000078460"/>
    </source>
</evidence>
<dbReference type="EMBL" id="LQCK02000067">
    <property type="protein sequence ID" value="KZB93664.1"/>
    <property type="molecule type" value="Genomic_DNA"/>
</dbReference>
<dbReference type="AlphaFoldDB" id="A0A175XYX7"/>
<dbReference type="KEGG" id="smy:BJP26_04565"/>
<dbReference type="Proteomes" id="UP000078460">
    <property type="component" value="Unassembled WGS sequence"/>
</dbReference>
<sequence>MRGRAFITTRSTQESDMADVTDPTHEPESYTDLPMQPTGSGPADLEVAYEQMRLAEEAEGTTGGVPAAAVADAAVPVSDAGAIAENEAHLS</sequence>
<feature type="region of interest" description="Disordered" evidence="1">
    <location>
        <begin position="1"/>
        <end position="43"/>
    </location>
</feature>
<gene>
    <name evidence="2" type="ORF">AVM11_11010</name>
</gene>
<name>A0A175XYX7_9SPHN</name>
<reference evidence="2" key="1">
    <citation type="submission" date="2016-03" db="EMBL/GenBank/DDBJ databases">
        <title>Sphingomonas melonis TY, whole genome shotgun sequencing.</title>
        <authorList>
            <person name="Wang H."/>
            <person name="Zhu P."/>
        </authorList>
    </citation>
    <scope>NUCLEOTIDE SEQUENCE [LARGE SCALE GENOMIC DNA]</scope>
    <source>
        <strain evidence="2">TY</strain>
    </source>
</reference>
<evidence type="ECO:0000256" key="1">
    <source>
        <dbReference type="SAM" id="MobiDB-lite"/>
    </source>
</evidence>
<comment type="caution">
    <text evidence="2">The sequence shown here is derived from an EMBL/GenBank/DDBJ whole genome shotgun (WGS) entry which is preliminary data.</text>
</comment>
<accession>A0A175XYX7</accession>